<reference evidence="4" key="1">
    <citation type="submission" date="2017-04" db="EMBL/GenBank/DDBJ databases">
        <title>Function of individual gut microbiota members based on whole genome sequencing of pure cultures obtained from chicken caecum.</title>
        <authorList>
            <person name="Medvecky M."/>
            <person name="Cejkova D."/>
            <person name="Polansky O."/>
            <person name="Karasova D."/>
            <person name="Kubasova T."/>
            <person name="Cizek A."/>
            <person name="Rychlik I."/>
        </authorList>
    </citation>
    <scope>NUCLEOTIDE SEQUENCE [LARGE SCALE GENOMIC DNA]</scope>
    <source>
        <strain evidence="4">An42</strain>
    </source>
</reference>
<dbReference type="AlphaFoldDB" id="A0A9Q5X9L1"/>
<dbReference type="EMBL" id="NFIJ01000001">
    <property type="protein sequence ID" value="OUO07490.1"/>
    <property type="molecule type" value="Genomic_DNA"/>
</dbReference>
<feature type="transmembrane region" description="Helical" evidence="1">
    <location>
        <begin position="118"/>
        <end position="137"/>
    </location>
</feature>
<name>A0A9Q5X9L1_9BACT</name>
<evidence type="ECO:0000256" key="1">
    <source>
        <dbReference type="SAM" id="Phobius"/>
    </source>
</evidence>
<feature type="transmembrane region" description="Helical" evidence="1">
    <location>
        <begin position="177"/>
        <end position="195"/>
    </location>
</feature>
<dbReference type="GO" id="GO:0016829">
    <property type="term" value="F:lyase activity"/>
    <property type="evidence" value="ECO:0007669"/>
    <property type="project" value="UniProtKB-KW"/>
</dbReference>
<dbReference type="Pfam" id="PF25275">
    <property type="entry name" value="Golvesin_C"/>
    <property type="match status" value="1"/>
</dbReference>
<feature type="transmembrane region" description="Helical" evidence="1">
    <location>
        <begin position="230"/>
        <end position="247"/>
    </location>
</feature>
<keyword evidence="1" id="KW-0812">Transmembrane</keyword>
<protein>
    <submittedName>
        <fullName evidence="3">Xanthan lyase</fullName>
    </submittedName>
</protein>
<evidence type="ECO:0000259" key="2">
    <source>
        <dbReference type="Pfam" id="PF25275"/>
    </source>
</evidence>
<keyword evidence="1" id="KW-1133">Transmembrane helix</keyword>
<feature type="domain" description="Golvesin/Xly CBD-like" evidence="2">
    <location>
        <begin position="966"/>
        <end position="1087"/>
    </location>
</feature>
<feature type="transmembrane region" description="Helical" evidence="1">
    <location>
        <begin position="149"/>
        <end position="170"/>
    </location>
</feature>
<sequence length="1090" mass="125565">MSFITNIRSVAKYESKILVRSWFFRIFTLLAVVFLGFFNFAMMLMEDNFGLWFAKSVSSNIPYLNLLLLNTGQAVVAVFLSSEFLKRDKKLDTSEVFYVRPLSNAEYVIGKIWGNLRVFLLLNLLVLAIVLAFNFMASGITVDWQAYGVYFLLISLPTLIFIIGLSIFLMLVLRNQALTFILLLGYIGLTLFYIQDKFYYLFDYMVYNLPLFKSTIVGFSSLELILNHRAIYFFAGLGFIFFTIFLFKRLPNARRSHYPWLFLSLCMFLLAGTAGYRHVRSILREGEIRALYTSINNKYVHEPKIAIDWYDISVEQKPETICSVVGMKGTALATSEIFTFCLNPGLKVGEVKEGEKPLDFKREEQILAVDFGRKIEKGDTISLSICYEGRIKDDFCYLDIPEEVLQQPYDKEMLKLDKKYSFQTPDYVLFTPETYWYPRPGTGYSDKSPDWQQTYFSRFRLDVKPLPGLVSISQSANNPYQSISLIIGKYEQKSVESDSTLYSVWHIKGHDYYEAAFDSIRDTIPGLIRNLRENLERTYKLSYPFDRFSVVEVPAQFYSYVRSWSQAQEVVQPEMVLFPELGCMFGQMDFVRSKKNQLKWSKRGGREIGEEEAEIRVMNSFLWIFSQTEGNYNYSSGSRGKFNISSQSNPYFLFPELYNFRYNIYSSEWPVTNRLVELYLQRKSDNNGWEREINGISNNEKANLLMERYSFKELLSDVEHRDLLNNTISLKGYCLFAPAEVNMGVSLFRDSLYALLERNEFRNMRFENLLDTLGLISGADIRAGISGWDRPTPLPFYTIGQPEVIKITNKGQESFVLKQLVSNNSDRDGMLQLDIQAGGYGPNIDPRTSRKLPLAAHQTKLLVTVWEEAPRQVDVNTLIAGNLPNILNLPVSNIREERERVVDAEGDFIVADFSPEVEGEVIVDNEDALFSLSEPAVVGLLPKWLDKVEDTSFKYAGVSPWRAPLQWTATTNAAYYGRYIRSAYVIKSGNGSQTATWKVPVPSAGQYDVYYYVSKDNELKYNKQAGGEYHFKVEYDEEMEEAYIDLRKANEGWEPIGTYYFSSDTVRVVLTNECKLRSVTADAVKIVKRY</sequence>
<keyword evidence="1" id="KW-0472">Membrane</keyword>
<evidence type="ECO:0000313" key="4">
    <source>
        <dbReference type="Proteomes" id="UP000195975"/>
    </source>
</evidence>
<feature type="transmembrane region" description="Helical" evidence="1">
    <location>
        <begin position="259"/>
        <end position="279"/>
    </location>
</feature>
<feature type="transmembrane region" description="Helical" evidence="1">
    <location>
        <begin position="22"/>
        <end position="41"/>
    </location>
</feature>
<proteinExistence type="predicted"/>
<accession>A0A9Q5X9L1</accession>
<organism evidence="3 4">
    <name type="scientific">Parabacteroides johnsonii</name>
    <dbReference type="NCBI Taxonomy" id="387661"/>
    <lineage>
        <taxon>Bacteria</taxon>
        <taxon>Pseudomonadati</taxon>
        <taxon>Bacteroidota</taxon>
        <taxon>Bacteroidia</taxon>
        <taxon>Bacteroidales</taxon>
        <taxon>Tannerellaceae</taxon>
        <taxon>Parabacteroides</taxon>
    </lineage>
</organism>
<dbReference type="Proteomes" id="UP000195975">
    <property type="component" value="Unassembled WGS sequence"/>
</dbReference>
<dbReference type="RefSeq" id="WP_087375097.1">
    <property type="nucleotide sequence ID" value="NZ_CAJLBM010000005.1"/>
</dbReference>
<evidence type="ECO:0000313" key="3">
    <source>
        <dbReference type="EMBL" id="OUO07490.1"/>
    </source>
</evidence>
<keyword evidence="3" id="KW-0456">Lyase</keyword>
<comment type="caution">
    <text evidence="3">The sequence shown here is derived from an EMBL/GenBank/DDBJ whole genome shotgun (WGS) entry which is preliminary data.</text>
</comment>
<feature type="transmembrane region" description="Helical" evidence="1">
    <location>
        <begin position="61"/>
        <end position="80"/>
    </location>
</feature>
<dbReference type="InterPro" id="IPR033803">
    <property type="entry name" value="CBD-like_Golvesin-Xly"/>
</dbReference>
<gene>
    <name evidence="3" type="ORF">B5F96_02165</name>
</gene>